<feature type="compositionally biased region" description="Basic and acidic residues" evidence="1">
    <location>
        <begin position="1018"/>
        <end position="1028"/>
    </location>
</feature>
<feature type="compositionally biased region" description="Basic and acidic residues" evidence="1">
    <location>
        <begin position="3454"/>
        <end position="3463"/>
    </location>
</feature>
<dbReference type="RefSeq" id="XP_005100285.1">
    <property type="nucleotide sequence ID" value="XM_005100228.3"/>
</dbReference>
<feature type="compositionally biased region" description="Basic and acidic residues" evidence="1">
    <location>
        <begin position="3416"/>
        <end position="3444"/>
    </location>
</feature>
<feature type="region of interest" description="Disordered" evidence="1">
    <location>
        <begin position="2274"/>
        <end position="2329"/>
    </location>
</feature>
<feature type="region of interest" description="Disordered" evidence="1">
    <location>
        <begin position="383"/>
        <end position="422"/>
    </location>
</feature>
<gene>
    <name evidence="3 4" type="primary">LOC101860660</name>
</gene>
<accession>A0ABM1VUP1</accession>
<feature type="region of interest" description="Disordered" evidence="1">
    <location>
        <begin position="3166"/>
        <end position="3211"/>
    </location>
</feature>
<feature type="compositionally biased region" description="Polar residues" evidence="1">
    <location>
        <begin position="990"/>
        <end position="1004"/>
    </location>
</feature>
<feature type="region of interest" description="Disordered" evidence="1">
    <location>
        <begin position="2116"/>
        <end position="2196"/>
    </location>
</feature>
<feature type="region of interest" description="Disordered" evidence="1">
    <location>
        <begin position="452"/>
        <end position="477"/>
    </location>
</feature>
<feature type="compositionally biased region" description="Polar residues" evidence="1">
    <location>
        <begin position="3196"/>
        <end position="3211"/>
    </location>
</feature>
<feature type="region of interest" description="Disordered" evidence="1">
    <location>
        <begin position="1453"/>
        <end position="1477"/>
    </location>
</feature>
<evidence type="ECO:0000313" key="3">
    <source>
        <dbReference type="RefSeq" id="XP_005100285.1"/>
    </source>
</evidence>
<feature type="compositionally biased region" description="Polar residues" evidence="1">
    <location>
        <begin position="1078"/>
        <end position="1099"/>
    </location>
</feature>
<proteinExistence type="predicted"/>
<feature type="region of interest" description="Disordered" evidence="1">
    <location>
        <begin position="648"/>
        <end position="682"/>
    </location>
</feature>
<feature type="compositionally biased region" description="Polar residues" evidence="1">
    <location>
        <begin position="2149"/>
        <end position="2164"/>
    </location>
</feature>
<feature type="region of interest" description="Disordered" evidence="1">
    <location>
        <begin position="985"/>
        <end position="1042"/>
    </location>
</feature>
<feature type="compositionally biased region" description="Polar residues" evidence="1">
    <location>
        <begin position="3464"/>
        <end position="3478"/>
    </location>
</feature>
<dbReference type="Proteomes" id="UP000694888">
    <property type="component" value="Unplaced"/>
</dbReference>
<protein>
    <submittedName>
        <fullName evidence="3 4">Uncharacterized protein LOC101860660 isoform X1</fullName>
    </submittedName>
</protein>
<feature type="compositionally biased region" description="Basic and acidic residues" evidence="1">
    <location>
        <begin position="666"/>
        <end position="675"/>
    </location>
</feature>
<feature type="region of interest" description="Disordered" evidence="1">
    <location>
        <begin position="2521"/>
        <end position="2540"/>
    </location>
</feature>
<feature type="compositionally biased region" description="Basic residues" evidence="1">
    <location>
        <begin position="2274"/>
        <end position="2312"/>
    </location>
</feature>
<feature type="region of interest" description="Disordered" evidence="1">
    <location>
        <begin position="2909"/>
        <end position="2964"/>
    </location>
</feature>
<feature type="region of interest" description="Disordered" evidence="1">
    <location>
        <begin position="1721"/>
        <end position="1786"/>
    </location>
</feature>
<reference evidence="3 4" key="1">
    <citation type="submission" date="2025-05" db="UniProtKB">
        <authorList>
            <consortium name="RefSeq"/>
        </authorList>
    </citation>
    <scope>IDENTIFICATION</scope>
</reference>
<feature type="compositionally biased region" description="Polar residues" evidence="1">
    <location>
        <begin position="3173"/>
        <end position="3182"/>
    </location>
</feature>
<name>A0ABM1VUP1_APLCA</name>
<feature type="compositionally biased region" description="Polar residues" evidence="1">
    <location>
        <begin position="3405"/>
        <end position="3415"/>
    </location>
</feature>
<feature type="compositionally biased region" description="Basic residues" evidence="1">
    <location>
        <begin position="2165"/>
        <end position="2196"/>
    </location>
</feature>
<evidence type="ECO:0000256" key="1">
    <source>
        <dbReference type="SAM" id="MobiDB-lite"/>
    </source>
</evidence>
<feature type="compositionally biased region" description="Polar residues" evidence="1">
    <location>
        <begin position="1975"/>
        <end position="1987"/>
    </location>
</feature>
<feature type="compositionally biased region" description="Basic residues" evidence="1">
    <location>
        <begin position="2319"/>
        <end position="2329"/>
    </location>
</feature>
<feature type="region of interest" description="Disordered" evidence="1">
    <location>
        <begin position="1970"/>
        <end position="2008"/>
    </location>
</feature>
<feature type="region of interest" description="Disordered" evidence="1">
    <location>
        <begin position="1620"/>
        <end position="1644"/>
    </location>
</feature>
<feature type="region of interest" description="Disordered" evidence="1">
    <location>
        <begin position="1073"/>
        <end position="1107"/>
    </location>
</feature>
<sequence length="3733" mass="415841">MPNRFIAESLSTSHQNNWLDPAFKKTSGDSTSLSQCTQNINNQPKTSDRRRFDFVVLPGVLDSEAPGSDDSCYSARPIIGVFRFNAGQPSSRYHRRRRRHYYWRRRRARNLFRKYETELSALEHLGSTDSWDISSNPRITYQCPNDLSCREPFVSHFCQNINKRKRGSRKAPFVPKIKAKDSNFAGGDFSKESNLLNPETCKTYYYSANKLPEEDSSSFCSVISPKGQRNKERSLSNSLFNEFLSKRLCREFSSDSVPKLMSRNLIRHGQESQSIEVGFRRLPQGSSFQITRSNDSSVDTSTQIVVVIQTFFIPLDCLSYVKHFTSPGFLPKSRLEKCSGESISDIKEIELCKKTNKHLVYCSERCWHQPVVKESAIKSNVFERKPPKVTDKKRQRFDRPTETSSGDSLPRHHLDYPRDLNNRDQQVTALTSGEARTVCRCEPSVNCRLSKRGRGRRENRMAERTSPVSPDCVDGQRFGYPQEDCGPDERPISPNNHDPIYDTAVQFAKAHGYGLVEFVEDADFHSEPAMNTSRLRACLSQRRMSATSSHATTSRTIMVTNDGAFPSPHSSRPGLCGTDSPCRTSVNGDMRSPVCAHRLTSRCRRSRKCMVRPSLLRSSIIKQATMLDSAREDIEHVREILDSISKIKVPQTTRTGSKPKRSKRRMSQEPGDHTGELPSSSVDVAATATAAADGEVKVAKGEEEEGEEDEEIIRSGPLCKYMEMLSKKLERIRLEETLTSYPNERYTSVGESVVMAAASETTSAALKEKSEKPAAVEDRVSTSDPPLHRLTSSKPVVRKTPERSFKTAKTRLRIENKVSNNNAVKRAGVSTTSQGVATAYASQEQRIVSPKSSYHASVDKNSAITRCEHPTPVHSVPAATVKKNSSDLSVDTPPTVHPRLAEKTSLQYRLQNSLSATIFRERLQQLKPPPSTATAAAGEEKGGTDCEFGFEKLTRSQIELVKISDIEVMPTCGVEKFRCEKAKKTKPNRRQSVGTRTLCSQSGARTRCQPRPPAATESHIHTASEEGKWGVASRSGRHSDKTLSCPNLAVGVSNREERSRMEIALSSLRGEETASIVGDSSESPRFCKNTTLPQQQTSPAWGDGSQKDKVGLTKEIAKLCSTPSNEVADLTLTDLEGGSHVTHSPPCVKQRVRSPPRMDELQFAHTLASQSPQGLCGGVLHDSWPLTSRTSLMTSDFPSDAKTPPREDDAILREVDIDDNSHQTQPDACLNANNNSLPVSSMSDDLMTSERNVSGMSLPPIPLVPHRDRTFSKPRTPCRVNAVAEADMSGVYNKHPASKSNLLKQNVKDNWKQLGTLDVLPEEEGTGVFHGANSRCIRNTRLVSRPHQSILSSPSPVRPPSVSTLLSSSVFSLMSSDGCKQLNKSYVISKTESRPGLDRWDTTSWPVGVWDSSNYFSTVKEPNAKKGEKRVIPSSTNTDSLDSCFNTQQNFGEIPVPRRSLGSPTFAKKRKRTEQTRERVDINESFSFQSNSLKLKGAVKTPLGKSLDPKERNRGILDTRITRRSAENENNNSSEIVSMTRSDCSVVLRSSGAGEDSKDCAIEDCEINDSEVDGFAVPAIATEQEDSIQKPGGSSDYIIYHAPVSKCSAKPNICRKKLDRNTNTSYRMQDSSDGDSDLSHGAFDGPNPTLSLEEEVLSLIREGSLSPLPMGVRNPELIPRATLQRYYSLGRRGALANCPLCPDHNSSNTTRRIHLWSQTDDDHRSMIGPPRGSGAKFAPSTGPHRGCLRSSQGRSGLHESQGETRSSGGQEEVRRETPAWQPRRVAFQEGNLVNMDVTASPDSRDQVQGVVASESEVPLIDMFGDDTPCFPTVENYWQTAAQDPNPKLCLQHTDLSAFQRRPCFANQARHACYPRAESSEHSPNPQTDIILGNEEIMDTGENGELCHGGDRGVDPGGRNHTIQERFLSICRQLDHQVQQSHREMSQKLKSVGKMIDKRFNNLQKLVESKFGRSLSKPNENEAPQISPESGRVPAQSGESSKSEGNPKYPFGRIQLCATRDRQRASGNCFQLDVSKCNHDAKARENNCQSATFLSPLAVPASAVQESEPQITDATTNKIQSIDFVEVVPNSMKPETLSSDAAVADSSASTEPINVYVNRTHDSASNSKANNGYQSGRSTTKKTGSNNTSQKPTTSNTTRPRQYNISKKKCNRRMHVSTKNKQKRNSRGKSSYRRVKCRRRCPSRERYIIKSSPVSIGFCHRKLTSRTYRRLEHSRSCRRRQGAHGGLCNTCLPSMPCTKTHPQSGGKTCRVYRKRKGNERSVLNRKRQTSRKKSTTAKKRKFREAKSMKRRRNTPNGLRKERKKQFRVRRFRDSMSRKDNKNVNALRFTNSKTQKQRNLSTFKGDRLLPRYLITLKGCKRLYEVTRRKYNIAQAQLNVLARENPNCPHTNHQAQIKRMAQRFERIISGFPPPRLLKMSNILYSQTGGVLSSGNRRHFKLSRRSPARQTAILRPCQGEKVFFVQDSYQQRMTSSEVCCKHHGTTDRNLRQFSVGSGEKEECTDTETRHYQDTSNSVVPRTPLRPVDSLTTIRKRLKMDKINKNRSRNAAACVRGVKYAPQRLYTLGGYKVNRTISKSLNGPHMCNCSLSLNDQIKSCRSKTSSDAVASPPLCAQPLETSVHIAQRSSQRSNPCVSYVCGSNPSNADKNVCEYPIFILPRPLMRHFQNKSNLRHSVNHCSALCSKDCGGKLGLSGTRRYQIDVASRESLSSFQGQSLNETYTQPHTKEGDFTEKQLYESDEKTLYTNLPSRLSNTTSDSHQSGTFVVHSNAIESNSRASRAHSDLVWPSDHKVMSFSRMPAPNTRPGSVEPDSMRDVRNALTNSARDQIVSTNLTSGCCRNPRLLTHPGTYGGSGAERALVCCCTEMSGAERALGEGKENCVTSVTVPRGGFKGRPVSLRNETSETTSLKRRSLRAQSRSDVSRHPYTRTVNEGIRQTNKRRQEKTTQPKVPYLYLKKAETFLGDRQALLRDKIHHFFKNQKGTEEHDNIIIPNPNDDKDDLVFSKRDGLRLSESISPLPTLRLRHPVSVKETQSSIAPNDFTTATREDSKSEILTQEMEVRGVQESHDVETTESPLANCKPVNQNLRLASRWEKDWSAAGLGRSELFVDASSAETRKCAFPIDVESVPVNVTLSTCADDSVTVPSRQVVGHGDVTSGQNRQPDPTSAREHSSFEESSEANGSLSSKTRDQQPLTSEEIISANPLPESHISSSSVVEDWNFKHPSLTVNTPGISTTWISTTLGVSSHPPRALNYPGLIKRNESTIAPTLRINGSKNQMDNESGMNMSAACSSNFKYNTEIAGSPQPTTIEEPGPSVISDDSALPGAYFFNIQAQMKRGKAISSSDELIFSRWRQKTGTDSCSTLSNTGSEDRPITQLSVPLDMKQDAGVSSQSNNMRMSHNDRLAHSNRSCDLREDENGTLEHEDTRTSLQLEEEEGQTHESRSADVSESLENNNNATMSENCPDEDAGVPGKKAKDATNTPSRDDVIEEVVRHDEATTNLVTRCRPDYDSGATNQVLFCRSGFNSQGTRCRGDITNNRVTQSAHSPSYTQTTRSNKIKVAATPSHFLKSCSVFATNTPGRFQDATSGSSSCTMPMSVNALRQRRSETLGNMKSVSGVVHGRRRKRTATTSVPQHLIPPQKKAKLIAEHRAPSQMLGARRELQLLRRLGWQFRRELRLRRAREEEKRRAETVLSCRRLQKKREDQETADADDESSS</sequence>
<feature type="region of interest" description="Disordered" evidence="1">
    <location>
        <begin position="3374"/>
        <end position="3500"/>
    </location>
</feature>
<evidence type="ECO:0000313" key="2">
    <source>
        <dbReference type="Proteomes" id="UP000694888"/>
    </source>
</evidence>
<feature type="region of interest" description="Disordered" evidence="1">
    <location>
        <begin position="1899"/>
        <end position="1919"/>
    </location>
</feature>
<feature type="compositionally biased region" description="Basic and acidic residues" evidence="1">
    <location>
        <begin position="383"/>
        <end position="401"/>
    </location>
</feature>
<feature type="compositionally biased region" description="Basic and acidic residues" evidence="1">
    <location>
        <begin position="766"/>
        <end position="781"/>
    </location>
</feature>
<dbReference type="GeneID" id="101860660"/>
<evidence type="ECO:0000313" key="4">
    <source>
        <dbReference type="RefSeq" id="XP_035826133.1"/>
    </source>
</evidence>
<feature type="region of interest" description="Disordered" evidence="1">
    <location>
        <begin position="3713"/>
        <end position="3733"/>
    </location>
</feature>
<feature type="compositionally biased region" description="Basic and acidic residues" evidence="1">
    <location>
        <begin position="409"/>
        <end position="422"/>
    </location>
</feature>
<keyword evidence="2" id="KW-1185">Reference proteome</keyword>
<feature type="compositionally biased region" description="Acidic residues" evidence="1">
    <location>
        <begin position="3723"/>
        <end position="3733"/>
    </location>
</feature>
<feature type="compositionally biased region" description="Polar residues" evidence="1">
    <location>
        <begin position="2122"/>
        <end position="2136"/>
    </location>
</feature>
<feature type="region of interest" description="Disordered" evidence="1">
    <location>
        <begin position="765"/>
        <end position="802"/>
    </location>
</feature>
<dbReference type="RefSeq" id="XP_035826133.1">
    <property type="nucleotide sequence ID" value="XM_035970240.1"/>
</dbReference>
<organism evidence="2 4">
    <name type="scientific">Aplysia californica</name>
    <name type="common">California sea hare</name>
    <dbReference type="NCBI Taxonomy" id="6500"/>
    <lineage>
        <taxon>Eukaryota</taxon>
        <taxon>Metazoa</taxon>
        <taxon>Spiralia</taxon>
        <taxon>Lophotrochozoa</taxon>
        <taxon>Mollusca</taxon>
        <taxon>Gastropoda</taxon>
        <taxon>Heterobranchia</taxon>
        <taxon>Euthyneura</taxon>
        <taxon>Tectipleura</taxon>
        <taxon>Aplysiida</taxon>
        <taxon>Aplysioidea</taxon>
        <taxon>Aplysiidae</taxon>
        <taxon>Aplysia</taxon>
    </lineage>
</organism>
<feature type="compositionally biased region" description="Polar residues" evidence="1">
    <location>
        <begin position="3374"/>
        <end position="3385"/>
    </location>
</feature>